<reference evidence="3 4" key="1">
    <citation type="submission" date="2019-02" db="EMBL/GenBank/DDBJ databases">
        <title>Genome sequencing of the rare red list fungi Hericium alpestre (H. flagellum).</title>
        <authorList>
            <person name="Buettner E."/>
            <person name="Kellner H."/>
        </authorList>
    </citation>
    <scope>NUCLEOTIDE SEQUENCE [LARGE SCALE GENOMIC DNA]</scope>
    <source>
        <strain evidence="3 4">DSM 108284</strain>
    </source>
</reference>
<keyword evidence="4" id="KW-1185">Reference proteome</keyword>
<accession>A0A4Y9ZRF3</accession>
<evidence type="ECO:0000256" key="2">
    <source>
        <dbReference type="SAM" id="Phobius"/>
    </source>
</evidence>
<comment type="caution">
    <text evidence="3">The sequence shown here is derived from an EMBL/GenBank/DDBJ whole genome shotgun (WGS) entry which is preliminary data.</text>
</comment>
<dbReference type="Proteomes" id="UP000298061">
    <property type="component" value="Unassembled WGS sequence"/>
</dbReference>
<keyword evidence="2" id="KW-0472">Membrane</keyword>
<name>A0A4Y9ZRF3_9AGAM</name>
<sequence>MAFTYARWVQWALVSQGNSMTPDLQSCHTPISREAGVNLATVWEAQAVFDLIIFALTVLKTLQTRRERIEDNIDGRNIGLADVIVRDGALYFAVMVVSNVANILTFYLAEPILKGFLSTLTSCISVTLMSRLMLNLYKVYAPIDHANQSAVRDQMVFGFHASSTSTGARTGGSSLEPSAVSRSEGGVGSLPAEAVIPEEVIEMDDVLDIRRGAAESSSSAV</sequence>
<keyword evidence="2" id="KW-0812">Transmembrane</keyword>
<protein>
    <submittedName>
        <fullName evidence="3">Uncharacterized protein</fullName>
    </submittedName>
</protein>
<evidence type="ECO:0000313" key="4">
    <source>
        <dbReference type="Proteomes" id="UP000298061"/>
    </source>
</evidence>
<proteinExistence type="predicted"/>
<feature type="transmembrane region" description="Helical" evidence="2">
    <location>
        <begin position="89"/>
        <end position="109"/>
    </location>
</feature>
<dbReference type="EMBL" id="SFCI01000986">
    <property type="protein sequence ID" value="TFY77165.1"/>
    <property type="molecule type" value="Genomic_DNA"/>
</dbReference>
<gene>
    <name evidence="3" type="ORF">EWM64_g6849</name>
</gene>
<dbReference type="AlphaFoldDB" id="A0A4Y9ZRF3"/>
<keyword evidence="2" id="KW-1133">Transmembrane helix</keyword>
<feature type="region of interest" description="Disordered" evidence="1">
    <location>
        <begin position="164"/>
        <end position="188"/>
    </location>
</feature>
<evidence type="ECO:0000313" key="3">
    <source>
        <dbReference type="EMBL" id="TFY77165.1"/>
    </source>
</evidence>
<organism evidence="3 4">
    <name type="scientific">Hericium alpestre</name>
    <dbReference type="NCBI Taxonomy" id="135208"/>
    <lineage>
        <taxon>Eukaryota</taxon>
        <taxon>Fungi</taxon>
        <taxon>Dikarya</taxon>
        <taxon>Basidiomycota</taxon>
        <taxon>Agaricomycotina</taxon>
        <taxon>Agaricomycetes</taxon>
        <taxon>Russulales</taxon>
        <taxon>Hericiaceae</taxon>
        <taxon>Hericium</taxon>
    </lineage>
</organism>
<dbReference type="OrthoDB" id="2686513at2759"/>
<feature type="compositionally biased region" description="Low complexity" evidence="1">
    <location>
        <begin position="164"/>
        <end position="174"/>
    </location>
</feature>
<evidence type="ECO:0000256" key="1">
    <source>
        <dbReference type="SAM" id="MobiDB-lite"/>
    </source>
</evidence>